<comment type="similarity">
    <text evidence="4 12">Belongs to the aldose epimerase family.</text>
</comment>
<keyword evidence="8" id="KW-0963">Cytoplasm</keyword>
<protein>
    <recommendedName>
        <fullName evidence="7 12">Aldose 1-epimerase</fullName>
        <ecNumber evidence="6 12">5.1.3.3</ecNumber>
    </recommendedName>
</protein>
<comment type="catalytic activity">
    <reaction evidence="1 12">
        <text>alpha-D-glucose = beta-D-glucose</text>
        <dbReference type="Rhea" id="RHEA:10264"/>
        <dbReference type="ChEBI" id="CHEBI:15903"/>
        <dbReference type="ChEBI" id="CHEBI:17925"/>
        <dbReference type="EC" id="5.1.3.3"/>
    </reaction>
</comment>
<proteinExistence type="inferred from homology"/>
<dbReference type="PROSITE" id="PS00545">
    <property type="entry name" value="ALDOSE_1_EPIMERASE"/>
    <property type="match status" value="1"/>
</dbReference>
<evidence type="ECO:0000256" key="16">
    <source>
        <dbReference type="SAM" id="SignalP"/>
    </source>
</evidence>
<comment type="subcellular location">
    <subcellularLocation>
        <location evidence="2">Cytoplasm</location>
    </subcellularLocation>
</comment>
<dbReference type="InterPro" id="IPR018052">
    <property type="entry name" value="Ald1_epimerase_CS"/>
</dbReference>
<keyword evidence="10 12" id="KW-0413">Isomerase</keyword>
<evidence type="ECO:0000256" key="8">
    <source>
        <dbReference type="ARBA" id="ARBA00022490"/>
    </source>
</evidence>
<comment type="caution">
    <text evidence="17">The sequence shown here is derived from an EMBL/GenBank/DDBJ whole genome shotgun (WGS) entry which is preliminary data.</text>
</comment>
<evidence type="ECO:0000256" key="15">
    <source>
        <dbReference type="PIRSR" id="PIRSR005096-3"/>
    </source>
</evidence>
<dbReference type="Pfam" id="PF01263">
    <property type="entry name" value="Aldose_epim"/>
    <property type="match status" value="1"/>
</dbReference>
<dbReference type="Proteomes" id="UP000316905">
    <property type="component" value="Unassembled WGS sequence"/>
</dbReference>
<dbReference type="InterPro" id="IPR014718">
    <property type="entry name" value="GH-type_carb-bd"/>
</dbReference>
<dbReference type="InterPro" id="IPR047215">
    <property type="entry name" value="Galactose_mutarotase-like"/>
</dbReference>
<dbReference type="CDD" id="cd09019">
    <property type="entry name" value="galactose_mutarotase_like"/>
    <property type="match status" value="1"/>
</dbReference>
<evidence type="ECO:0000256" key="6">
    <source>
        <dbReference type="ARBA" id="ARBA00013185"/>
    </source>
</evidence>
<dbReference type="GO" id="GO:0004034">
    <property type="term" value="F:aldose 1-epimerase activity"/>
    <property type="evidence" value="ECO:0007669"/>
    <property type="project" value="UniProtKB-EC"/>
</dbReference>
<evidence type="ECO:0000256" key="11">
    <source>
        <dbReference type="ARBA" id="ARBA00023277"/>
    </source>
</evidence>
<evidence type="ECO:0000256" key="3">
    <source>
        <dbReference type="ARBA" id="ARBA00005028"/>
    </source>
</evidence>
<organism evidence="17 18">
    <name type="scientific">Pseudomonas duriflava</name>
    <dbReference type="NCBI Taxonomy" id="459528"/>
    <lineage>
        <taxon>Bacteria</taxon>
        <taxon>Pseudomonadati</taxon>
        <taxon>Pseudomonadota</taxon>
        <taxon>Gammaproteobacteria</taxon>
        <taxon>Pseudomonadales</taxon>
        <taxon>Pseudomonadaceae</taxon>
        <taxon>Pseudomonas</taxon>
    </lineage>
</organism>
<dbReference type="InterPro" id="IPR008183">
    <property type="entry name" value="Aldose_1/G6P_1-epimerase"/>
</dbReference>
<feature type="chain" id="PRO_5022146788" description="Aldose 1-epimerase" evidence="16">
    <location>
        <begin position="22"/>
        <end position="381"/>
    </location>
</feature>
<dbReference type="GO" id="GO:0033499">
    <property type="term" value="P:galactose catabolic process via UDP-galactose, Leloir pathway"/>
    <property type="evidence" value="ECO:0007669"/>
    <property type="project" value="TreeGrafter"/>
</dbReference>
<dbReference type="GO" id="GO:0006006">
    <property type="term" value="P:glucose metabolic process"/>
    <property type="evidence" value="ECO:0007669"/>
    <property type="project" value="TreeGrafter"/>
</dbReference>
<evidence type="ECO:0000256" key="9">
    <source>
        <dbReference type="ARBA" id="ARBA00022553"/>
    </source>
</evidence>
<comment type="pathway">
    <text evidence="3 12">Carbohydrate metabolism; hexose metabolism.</text>
</comment>
<evidence type="ECO:0000256" key="13">
    <source>
        <dbReference type="PIRSR" id="PIRSR005096-1"/>
    </source>
</evidence>
<evidence type="ECO:0000256" key="2">
    <source>
        <dbReference type="ARBA" id="ARBA00004496"/>
    </source>
</evidence>
<evidence type="ECO:0000256" key="10">
    <source>
        <dbReference type="ARBA" id="ARBA00023235"/>
    </source>
</evidence>
<evidence type="ECO:0000256" key="1">
    <source>
        <dbReference type="ARBA" id="ARBA00001614"/>
    </source>
</evidence>
<dbReference type="GO" id="GO:0030246">
    <property type="term" value="F:carbohydrate binding"/>
    <property type="evidence" value="ECO:0007669"/>
    <property type="project" value="InterPro"/>
</dbReference>
<feature type="active site" description="Proton donor" evidence="13">
    <location>
        <position position="206"/>
    </location>
</feature>
<dbReference type="SUPFAM" id="SSF74650">
    <property type="entry name" value="Galactose mutarotase-like"/>
    <property type="match status" value="1"/>
</dbReference>
<dbReference type="EC" id="5.1.3.3" evidence="6 12"/>
<gene>
    <name evidence="17" type="ORF">IQ22_04075</name>
</gene>
<feature type="signal peptide" evidence="16">
    <location>
        <begin position="1"/>
        <end position="21"/>
    </location>
</feature>
<reference evidence="17 18" key="1">
    <citation type="journal article" date="2015" name="Stand. Genomic Sci.">
        <title>Genomic Encyclopedia of Bacterial and Archaeal Type Strains, Phase III: the genomes of soil and plant-associated and newly described type strains.</title>
        <authorList>
            <person name="Whitman W.B."/>
            <person name="Woyke T."/>
            <person name="Klenk H.P."/>
            <person name="Zhou Y."/>
            <person name="Lilburn T.G."/>
            <person name="Beck B.J."/>
            <person name="De Vos P."/>
            <person name="Vandamme P."/>
            <person name="Eisen J.A."/>
            <person name="Garrity G."/>
            <person name="Hugenholtz P."/>
            <person name="Kyrpides N.C."/>
        </authorList>
    </citation>
    <scope>NUCLEOTIDE SEQUENCE [LARGE SCALE GENOMIC DNA]</scope>
    <source>
        <strain evidence="17 18">CGMCC 1.6858</strain>
    </source>
</reference>
<dbReference type="Gene3D" id="2.70.98.10">
    <property type="match status" value="1"/>
</dbReference>
<dbReference type="NCBIfam" id="NF008277">
    <property type="entry name" value="PRK11055.1"/>
    <property type="match status" value="1"/>
</dbReference>
<keyword evidence="18" id="KW-1185">Reference proteome</keyword>
<evidence type="ECO:0000256" key="14">
    <source>
        <dbReference type="PIRSR" id="PIRSR005096-2"/>
    </source>
</evidence>
<name>A0A562PY02_9PSED</name>
<dbReference type="PANTHER" id="PTHR10091">
    <property type="entry name" value="ALDOSE-1-EPIMERASE"/>
    <property type="match status" value="1"/>
</dbReference>
<feature type="active site" description="Proton acceptor" evidence="13">
    <location>
        <position position="346"/>
    </location>
</feature>
<dbReference type="PANTHER" id="PTHR10091:SF0">
    <property type="entry name" value="GALACTOSE MUTAROTASE"/>
    <property type="match status" value="1"/>
</dbReference>
<evidence type="ECO:0000256" key="4">
    <source>
        <dbReference type="ARBA" id="ARBA00006206"/>
    </source>
</evidence>
<keyword evidence="11 12" id="KW-0119">Carbohydrate metabolism</keyword>
<dbReference type="PIRSF" id="PIRSF005096">
    <property type="entry name" value="GALM"/>
    <property type="match status" value="1"/>
</dbReference>
<dbReference type="RefSeq" id="WP_244309290.1">
    <property type="nucleotide sequence ID" value="NZ_VLKY01000018.1"/>
</dbReference>
<feature type="binding site" evidence="14">
    <location>
        <position position="279"/>
    </location>
    <ligand>
        <name>beta-D-galactose</name>
        <dbReference type="ChEBI" id="CHEBI:27667"/>
    </ligand>
</feature>
<comment type="subunit">
    <text evidence="5">Monomer.</text>
</comment>
<dbReference type="InterPro" id="IPR015443">
    <property type="entry name" value="Aldose_1-epimerase"/>
</dbReference>
<dbReference type="FunFam" id="2.70.98.10:FF:000003">
    <property type="entry name" value="Aldose 1-epimerase"/>
    <property type="match status" value="1"/>
</dbReference>
<dbReference type="AlphaFoldDB" id="A0A562PY02"/>
<sequence>MRVINVFGALVGLFASQYVFASTLSQQPYGTTREGLEVIRYTMKNDKGVSVSFLSFGGVITDIVTPDRNGKRENIVLGFDDLQGYEVVDAREGIHFGALIGRYANRIANGQFTLDGHTYQLEKNDGSNTLHSGNNGYDKRVWHVKPLITEGPVVKAALELNSPDGDQGFPGNLQVTVTYSLSDDNTFRIDYQAKTDKGTVINLTNHSYFNLAGPSSTHGVLDQIVQINADHYLPTDAHSIPTGILQPVNGTVFDFRKPKAIGKDIRANDPQLLYARGFDHNWVLNKGSEPDALQMAVRVVDPESGRTLECLTTQPGLQFYTSNALKGNVAGAGGKVYRQTEAFALETQHYPNSPNQPGFPSTVLKPGEVFNSSTVFRFGTQ</sequence>
<dbReference type="UniPathway" id="UPA00242"/>
<evidence type="ECO:0000313" key="18">
    <source>
        <dbReference type="Proteomes" id="UP000316905"/>
    </source>
</evidence>
<evidence type="ECO:0000256" key="7">
    <source>
        <dbReference type="ARBA" id="ARBA00014165"/>
    </source>
</evidence>
<accession>A0A562PY02</accession>
<dbReference type="EMBL" id="VLKY01000018">
    <property type="protein sequence ID" value="TWI49273.1"/>
    <property type="molecule type" value="Genomic_DNA"/>
</dbReference>
<feature type="binding site" evidence="15">
    <location>
        <begin position="105"/>
        <end position="106"/>
    </location>
    <ligand>
        <name>beta-D-galactose</name>
        <dbReference type="ChEBI" id="CHEBI:27667"/>
    </ligand>
</feature>
<evidence type="ECO:0000256" key="5">
    <source>
        <dbReference type="ARBA" id="ARBA00011245"/>
    </source>
</evidence>
<keyword evidence="9" id="KW-0597">Phosphoprotein</keyword>
<evidence type="ECO:0000256" key="12">
    <source>
        <dbReference type="PIRNR" id="PIRNR005096"/>
    </source>
</evidence>
<evidence type="ECO:0000313" key="17">
    <source>
        <dbReference type="EMBL" id="TWI49273.1"/>
    </source>
</evidence>
<feature type="binding site" evidence="15">
    <location>
        <begin position="206"/>
        <end position="208"/>
    </location>
    <ligand>
        <name>beta-D-galactose</name>
        <dbReference type="ChEBI" id="CHEBI:27667"/>
    </ligand>
</feature>
<keyword evidence="16" id="KW-0732">Signal</keyword>
<dbReference type="GO" id="GO:0005737">
    <property type="term" value="C:cytoplasm"/>
    <property type="evidence" value="ECO:0007669"/>
    <property type="project" value="UniProtKB-SubCell"/>
</dbReference>
<dbReference type="InterPro" id="IPR011013">
    <property type="entry name" value="Gal_mutarotase_sf_dom"/>
</dbReference>